<evidence type="ECO:0000313" key="12">
    <source>
        <dbReference type="EMBL" id="CAG8661799.1"/>
    </source>
</evidence>
<feature type="compositionally biased region" description="Low complexity" evidence="10">
    <location>
        <begin position="1080"/>
        <end position="1089"/>
    </location>
</feature>
<keyword evidence="5" id="KW-0694">RNA-binding</keyword>
<dbReference type="SMART" id="SM00361">
    <property type="entry name" value="RRM_1"/>
    <property type="match status" value="1"/>
</dbReference>
<feature type="region of interest" description="Disordered" evidence="10">
    <location>
        <begin position="224"/>
        <end position="375"/>
    </location>
</feature>
<keyword evidence="3 8" id="KW-0863">Zinc-finger</keyword>
<dbReference type="InterPro" id="IPR034261">
    <property type="entry name" value="CNOT4_RRM"/>
</dbReference>
<feature type="compositionally biased region" description="Polar residues" evidence="10">
    <location>
        <begin position="496"/>
        <end position="509"/>
    </location>
</feature>
<evidence type="ECO:0000256" key="7">
    <source>
        <dbReference type="ARBA" id="ARBA00023242"/>
    </source>
</evidence>
<keyword evidence="6 9" id="KW-0175">Coiled coil</keyword>
<dbReference type="InterPro" id="IPR039515">
    <property type="entry name" value="NOT4_mRING-HC-C4C4"/>
</dbReference>
<evidence type="ECO:0000256" key="4">
    <source>
        <dbReference type="ARBA" id="ARBA00022833"/>
    </source>
</evidence>
<keyword evidence="7" id="KW-0539">Nucleus</keyword>
<dbReference type="Proteomes" id="UP000789375">
    <property type="component" value="Unassembled WGS sequence"/>
</dbReference>
<feature type="compositionally biased region" description="Basic and acidic residues" evidence="10">
    <location>
        <begin position="986"/>
        <end position="996"/>
    </location>
</feature>
<evidence type="ECO:0000256" key="10">
    <source>
        <dbReference type="SAM" id="MobiDB-lite"/>
    </source>
</evidence>
<feature type="compositionally biased region" description="Low complexity" evidence="10">
    <location>
        <begin position="598"/>
        <end position="607"/>
    </location>
</feature>
<keyword evidence="2" id="KW-0479">Metal-binding</keyword>
<evidence type="ECO:0000313" key="13">
    <source>
        <dbReference type="Proteomes" id="UP000789375"/>
    </source>
</evidence>
<dbReference type="InterPro" id="IPR039780">
    <property type="entry name" value="Mot2"/>
</dbReference>
<dbReference type="InterPro" id="IPR001841">
    <property type="entry name" value="Znf_RING"/>
</dbReference>
<organism evidence="12 13">
    <name type="scientific">Funneliformis mosseae</name>
    <name type="common">Endomycorrhizal fungus</name>
    <name type="synonym">Glomus mosseae</name>
    <dbReference type="NCBI Taxonomy" id="27381"/>
    <lineage>
        <taxon>Eukaryota</taxon>
        <taxon>Fungi</taxon>
        <taxon>Fungi incertae sedis</taxon>
        <taxon>Mucoromycota</taxon>
        <taxon>Glomeromycotina</taxon>
        <taxon>Glomeromycetes</taxon>
        <taxon>Glomerales</taxon>
        <taxon>Glomeraceae</taxon>
        <taxon>Funneliformis</taxon>
    </lineage>
</organism>
<keyword evidence="4" id="KW-0862">Zinc</keyword>
<accession>A0A9N9E6D8</accession>
<dbReference type="PROSITE" id="PS50089">
    <property type="entry name" value="ZF_RING_2"/>
    <property type="match status" value="1"/>
</dbReference>
<feature type="compositionally biased region" description="Low complexity" evidence="10">
    <location>
        <begin position="1023"/>
        <end position="1038"/>
    </location>
</feature>
<evidence type="ECO:0000256" key="5">
    <source>
        <dbReference type="ARBA" id="ARBA00022884"/>
    </source>
</evidence>
<sequence length="1333" mass="146204">MSLKAEYYSEEEESQCPLCMEEMDLSDRNFRPCPCGYQICRFCWHHIQENLNSRCPACRRVYSEQTIEFKPISTEEYVFFHAFSHIIVLREELTRIKNEKKQKEREKKELEAMNRKHLSNMRVVQKNLVYVIGLSPKIANEEVLRSHDYFGQYGKIAKIVVNRRNSPASSVPGAPPPQPSVGVYITYARKEDAARAIDAVDGKEADSYTKEDLASVKYHLKEHTSTETHKVHQLGRPLSSGTSSVFPPQKKPETPHRALGPESDRGSNDEREEASALPPTASWATKPSSTESTPVLNNKPLPQLQHTSSQQSSNSAQSQPSSHTSHHPPQSTHVIHPSQKTQNSQQSQQSYPPHLPNFQHLPPSPSQEQKSKRIVVVESSGSKAIKKIESQSVQHLTAVSKRKEVDLDIEHEKPQQLVTELVQGAKLQDQFVPPSFPSAEQSNDKPSQLVTKQNDIVADFDQTLSALSDGSFSFSFNVPLLENNAVSEGRHKDKVSTTTSDNVVGSSRIVSPPPSAGSGTGLHTEVSSSNIVNTNTDYAQPIPTPYTGSFNPFATEDDKFDPFATDNSNSLSILGLSSLGSNNNIVDTYTNDSRSHSSHGQSSPAKSRLSSRFGFALEDGDNAHLNGSDTLTMKDLQEDFRAIFPNVNISFGPSDVHQESMWNTSNDSTFTPPLRRTLLTAPPGVPIANNLNSTHSLHNTTSAVSLDPFQQNILLQHHQPMISSTSAPAIKSPPPGIYTPTTHRMDFGMTGGWNPQNAPWNIEEQYLSRQPSHQNQQFMQGTSRPSRDEAQDFFGAFLKAAAASSNVQDDIPNEAESLPNILQDPAIMSVRISQADSAYRAPGAPVMPQYQPIQNVGGHRLSVFERVARTGDEQIGSGFGVGIGMGDAGLNDASKEIQTTSIHSERPAEIEKESIQTLNVAHVKSPSFSAKDTAIKKSNNNLNSNQSKKPTSVKVISIKSNSGNNSQQQSKSAISPSGQPSHTKSHHNDNPVRKSDSSSATDSTSTLNITTSNSRKKDRHSRNSSTNSNNKSTIGNITFKDSKKHGNADIQVSSSKFKDTPNQKGNAIDENRTRTSTNESSVVPSPILSKKPKKKDKNSSAQVFSNTAKNDVKKDMKANLTANDTTIIQKEFINIGESTDIDSKEFQSGVSSSEINAKMPKDFKFDFASSVLFSLPPSISGSKIDQNNESVSNLSAFESSSLDFKTPTSTTFDFSSADLFSKDFNFNTSSIFNLQTSFSSASPLFGSSSNNNNSGSPILMSESTNLWTTPNPSNAATIINNNSNGSNGLRTTTASVEDLERQVANARREAEELEHRLRAVIKKNTHLHQDAWK</sequence>
<protein>
    <submittedName>
        <fullName evidence="12">5777_t:CDS:1</fullName>
    </submittedName>
</protein>
<feature type="region of interest" description="Disordered" evidence="10">
    <location>
        <begin position="587"/>
        <end position="609"/>
    </location>
</feature>
<evidence type="ECO:0000256" key="1">
    <source>
        <dbReference type="ARBA" id="ARBA00004123"/>
    </source>
</evidence>
<feature type="compositionally biased region" description="Low complexity" evidence="10">
    <location>
        <begin position="961"/>
        <end position="972"/>
    </location>
</feature>
<dbReference type="Gene3D" id="3.30.70.330">
    <property type="match status" value="1"/>
</dbReference>
<feature type="region of interest" description="Disordered" evidence="10">
    <location>
        <begin position="489"/>
        <end position="526"/>
    </location>
</feature>
<feature type="region of interest" description="Disordered" evidence="10">
    <location>
        <begin position="961"/>
        <end position="1108"/>
    </location>
</feature>
<comment type="caution">
    <text evidence="12">The sequence shown here is derived from an EMBL/GenBank/DDBJ whole genome shotgun (WGS) entry which is preliminary data.</text>
</comment>
<dbReference type="Gene3D" id="3.30.40.10">
    <property type="entry name" value="Zinc/RING finger domain, C3HC4 (zinc finger)"/>
    <property type="match status" value="1"/>
</dbReference>
<evidence type="ECO:0000256" key="8">
    <source>
        <dbReference type="PROSITE-ProRule" id="PRU00175"/>
    </source>
</evidence>
<keyword evidence="13" id="KW-1185">Reference proteome</keyword>
<dbReference type="GO" id="GO:0003723">
    <property type="term" value="F:RNA binding"/>
    <property type="evidence" value="ECO:0007669"/>
    <property type="project" value="UniProtKB-KW"/>
</dbReference>
<dbReference type="CDD" id="cd12438">
    <property type="entry name" value="RRM_CNOT4"/>
    <property type="match status" value="1"/>
</dbReference>
<dbReference type="PANTHER" id="PTHR12603">
    <property type="entry name" value="CCR4-NOT TRANSCRIPTION COMPLEX RELATED"/>
    <property type="match status" value="1"/>
</dbReference>
<dbReference type="InterPro" id="IPR003954">
    <property type="entry name" value="RRM_euk-type"/>
</dbReference>
<dbReference type="CDD" id="cd16618">
    <property type="entry name" value="mRING-HC-C4C4_CNOT4"/>
    <property type="match status" value="1"/>
</dbReference>
<feature type="compositionally biased region" description="Low complexity" evidence="10">
    <location>
        <begin position="300"/>
        <end position="350"/>
    </location>
</feature>
<feature type="coiled-coil region" evidence="9">
    <location>
        <begin position="1289"/>
        <end position="1323"/>
    </location>
</feature>
<evidence type="ECO:0000256" key="6">
    <source>
        <dbReference type="ARBA" id="ARBA00023054"/>
    </source>
</evidence>
<dbReference type="GO" id="GO:0030014">
    <property type="term" value="C:CCR4-NOT complex"/>
    <property type="evidence" value="ECO:0007669"/>
    <property type="project" value="InterPro"/>
</dbReference>
<name>A0A9N9E6D8_FUNMO</name>
<proteinExistence type="predicted"/>
<dbReference type="PANTHER" id="PTHR12603:SF0">
    <property type="entry name" value="CCR4-NOT TRANSCRIPTION COMPLEX SUBUNIT 4"/>
    <property type="match status" value="1"/>
</dbReference>
<feature type="compositionally biased region" description="Basic and acidic residues" evidence="10">
    <location>
        <begin position="1056"/>
        <end position="1073"/>
    </location>
</feature>
<feature type="domain" description="RING-type" evidence="11">
    <location>
        <begin position="16"/>
        <end position="59"/>
    </location>
</feature>
<dbReference type="GO" id="GO:0005634">
    <property type="term" value="C:nucleus"/>
    <property type="evidence" value="ECO:0007669"/>
    <property type="project" value="UniProtKB-SubCell"/>
</dbReference>
<feature type="compositionally biased region" description="Polar residues" evidence="10">
    <location>
        <begin position="282"/>
        <end position="296"/>
    </location>
</feature>
<evidence type="ECO:0000256" key="3">
    <source>
        <dbReference type="ARBA" id="ARBA00022771"/>
    </source>
</evidence>
<feature type="compositionally biased region" description="Polar residues" evidence="10">
    <location>
        <begin position="973"/>
        <end position="982"/>
    </location>
</feature>
<gene>
    <name evidence="12" type="ORF">FMOSSE_LOCUS11977</name>
</gene>
<dbReference type="GO" id="GO:0008270">
    <property type="term" value="F:zinc ion binding"/>
    <property type="evidence" value="ECO:0007669"/>
    <property type="project" value="UniProtKB-KW"/>
</dbReference>
<dbReference type="InterPro" id="IPR035979">
    <property type="entry name" value="RBD_domain_sf"/>
</dbReference>
<feature type="coiled-coil region" evidence="9">
    <location>
        <begin position="86"/>
        <end position="120"/>
    </location>
</feature>
<evidence type="ECO:0000256" key="2">
    <source>
        <dbReference type="ARBA" id="ARBA00022723"/>
    </source>
</evidence>
<dbReference type="InterPro" id="IPR012677">
    <property type="entry name" value="Nucleotide-bd_a/b_plait_sf"/>
</dbReference>
<evidence type="ECO:0000256" key="9">
    <source>
        <dbReference type="SAM" id="Coils"/>
    </source>
</evidence>
<dbReference type="EMBL" id="CAJVPP010005217">
    <property type="protein sequence ID" value="CAG8661799.1"/>
    <property type="molecule type" value="Genomic_DNA"/>
</dbReference>
<evidence type="ECO:0000259" key="11">
    <source>
        <dbReference type="PROSITE" id="PS50089"/>
    </source>
</evidence>
<feature type="compositionally biased region" description="Low complexity" evidence="10">
    <location>
        <begin position="997"/>
        <end position="1013"/>
    </location>
</feature>
<dbReference type="SUPFAM" id="SSF57850">
    <property type="entry name" value="RING/U-box"/>
    <property type="match status" value="1"/>
</dbReference>
<dbReference type="GO" id="GO:0016567">
    <property type="term" value="P:protein ubiquitination"/>
    <property type="evidence" value="ECO:0007669"/>
    <property type="project" value="TreeGrafter"/>
</dbReference>
<dbReference type="InterPro" id="IPR013083">
    <property type="entry name" value="Znf_RING/FYVE/PHD"/>
</dbReference>
<reference evidence="12" key="1">
    <citation type="submission" date="2021-06" db="EMBL/GenBank/DDBJ databases">
        <authorList>
            <person name="Kallberg Y."/>
            <person name="Tangrot J."/>
            <person name="Rosling A."/>
        </authorList>
    </citation>
    <scope>NUCLEOTIDE SEQUENCE</scope>
    <source>
        <strain evidence="12">87-6 pot B 2015</strain>
    </source>
</reference>
<dbReference type="FunFam" id="3.30.40.10:FF:000006">
    <property type="entry name" value="CCR4-NOT transcription complex subunit 4"/>
    <property type="match status" value="1"/>
</dbReference>
<dbReference type="GO" id="GO:0004842">
    <property type="term" value="F:ubiquitin-protein transferase activity"/>
    <property type="evidence" value="ECO:0007669"/>
    <property type="project" value="InterPro"/>
</dbReference>
<dbReference type="Pfam" id="PF14570">
    <property type="entry name" value="zf-RING_4"/>
    <property type="match status" value="1"/>
</dbReference>
<comment type="subcellular location">
    <subcellularLocation>
        <location evidence="1">Nucleus</location>
    </subcellularLocation>
</comment>
<dbReference type="SUPFAM" id="SSF54928">
    <property type="entry name" value="RNA-binding domain, RBD"/>
    <property type="match status" value="1"/>
</dbReference>